<protein>
    <submittedName>
        <fullName evidence="2">Uncharacterized protein</fullName>
    </submittedName>
</protein>
<sequence>MDKCTQCGSEELRLGITNISSGATVYPIYCADCGEVFAKYVKKIIAQEYEKENGPLQYVKTRTAKYIEKKQIQIKCEVCDANEGELHHWAPQYLFQDADSWPTSYLCRACHKRWHDLVTPNMSNKNTSKSKMKDNAA</sequence>
<gene>
    <name evidence="2" type="ORF">UFOVP1108_48</name>
    <name evidence="3" type="ORF">UFOVP1377_2</name>
    <name evidence="4" type="ORF">UFOVP1472_49</name>
    <name evidence="5" type="ORF">UFOVP1559_39</name>
    <name evidence="1" type="ORF">UFOVP604_48</name>
</gene>
<evidence type="ECO:0000313" key="1">
    <source>
        <dbReference type="EMBL" id="CAB4153160.1"/>
    </source>
</evidence>
<evidence type="ECO:0000313" key="5">
    <source>
        <dbReference type="EMBL" id="CAB5230195.1"/>
    </source>
</evidence>
<accession>A0A6J5QI11</accession>
<dbReference type="EMBL" id="LR797320">
    <property type="protein sequence ID" value="CAB4202214.1"/>
    <property type="molecule type" value="Genomic_DNA"/>
</dbReference>
<dbReference type="EMBL" id="LR798412">
    <property type="protein sequence ID" value="CAB5230195.1"/>
    <property type="molecule type" value="Genomic_DNA"/>
</dbReference>
<evidence type="ECO:0000313" key="3">
    <source>
        <dbReference type="EMBL" id="CAB4202214.1"/>
    </source>
</evidence>
<organism evidence="2">
    <name type="scientific">uncultured Caudovirales phage</name>
    <dbReference type="NCBI Taxonomy" id="2100421"/>
    <lineage>
        <taxon>Viruses</taxon>
        <taxon>Duplodnaviria</taxon>
        <taxon>Heunggongvirae</taxon>
        <taxon>Uroviricota</taxon>
        <taxon>Caudoviricetes</taxon>
        <taxon>Peduoviridae</taxon>
        <taxon>Maltschvirus</taxon>
        <taxon>Maltschvirus maltsch</taxon>
    </lineage>
</organism>
<proteinExistence type="predicted"/>
<evidence type="ECO:0000313" key="2">
    <source>
        <dbReference type="EMBL" id="CAB4184229.1"/>
    </source>
</evidence>
<dbReference type="EMBL" id="LR797426">
    <property type="protein sequence ID" value="CAB4215748.1"/>
    <property type="molecule type" value="Genomic_DNA"/>
</dbReference>
<name>A0A6J5QI11_9CAUD</name>
<dbReference type="EMBL" id="LR796580">
    <property type="protein sequence ID" value="CAB4153160.1"/>
    <property type="molecule type" value="Genomic_DNA"/>
</dbReference>
<dbReference type="EMBL" id="LR797051">
    <property type="protein sequence ID" value="CAB4184229.1"/>
    <property type="molecule type" value="Genomic_DNA"/>
</dbReference>
<reference evidence="2" key="1">
    <citation type="submission" date="2020-05" db="EMBL/GenBank/DDBJ databases">
        <authorList>
            <person name="Chiriac C."/>
            <person name="Salcher M."/>
            <person name="Ghai R."/>
            <person name="Kavagutti S V."/>
        </authorList>
    </citation>
    <scope>NUCLEOTIDE SEQUENCE</scope>
</reference>
<evidence type="ECO:0000313" key="4">
    <source>
        <dbReference type="EMBL" id="CAB4215748.1"/>
    </source>
</evidence>